<proteinExistence type="predicted"/>
<evidence type="ECO:0000259" key="4">
    <source>
        <dbReference type="Pfam" id="PF13649"/>
    </source>
</evidence>
<keyword evidence="2 6" id="KW-0808">Transferase</keyword>
<dbReference type="Gene3D" id="3.40.50.150">
    <property type="entry name" value="Vaccinia Virus protein VP39"/>
    <property type="match status" value="1"/>
</dbReference>
<evidence type="ECO:0000313" key="8">
    <source>
        <dbReference type="Proteomes" id="UP001156881"/>
    </source>
</evidence>
<dbReference type="Pfam" id="PF13649">
    <property type="entry name" value="Methyltransf_25"/>
    <property type="match status" value="1"/>
</dbReference>
<dbReference type="Proteomes" id="UP001156881">
    <property type="component" value="Unassembled WGS sequence"/>
</dbReference>
<keyword evidence="8" id="KW-1185">Reference proteome</keyword>
<dbReference type="InterPro" id="IPR029063">
    <property type="entry name" value="SAM-dependent_MTases_sf"/>
</dbReference>
<name>A0A7W6AF76_9HYPH</name>
<keyword evidence="1 6" id="KW-0489">Methyltransferase</keyword>
<organism evidence="6 7">
    <name type="scientific">Methylobacterium brachythecii</name>
    <dbReference type="NCBI Taxonomy" id="1176177"/>
    <lineage>
        <taxon>Bacteria</taxon>
        <taxon>Pseudomonadati</taxon>
        <taxon>Pseudomonadota</taxon>
        <taxon>Alphaproteobacteria</taxon>
        <taxon>Hyphomicrobiales</taxon>
        <taxon>Methylobacteriaceae</taxon>
        <taxon>Methylobacterium</taxon>
    </lineage>
</organism>
<accession>A0A7W6AF76</accession>
<dbReference type="AlphaFoldDB" id="A0A7W6AF76"/>
<evidence type="ECO:0000313" key="7">
    <source>
        <dbReference type="Proteomes" id="UP000517759"/>
    </source>
</evidence>
<feature type="domain" description="Methyltransferase" evidence="4">
    <location>
        <begin position="50"/>
        <end position="148"/>
    </location>
</feature>
<dbReference type="CDD" id="cd02440">
    <property type="entry name" value="AdoMet_MTases"/>
    <property type="match status" value="1"/>
</dbReference>
<dbReference type="GO" id="GO:0008168">
    <property type="term" value="F:methyltransferase activity"/>
    <property type="evidence" value="ECO:0007669"/>
    <property type="project" value="UniProtKB-KW"/>
</dbReference>
<dbReference type="PANTHER" id="PTHR43464:SF19">
    <property type="entry name" value="UBIQUINONE BIOSYNTHESIS O-METHYLTRANSFERASE, MITOCHONDRIAL"/>
    <property type="match status" value="1"/>
</dbReference>
<dbReference type="RefSeq" id="WP_183503915.1">
    <property type="nucleotide sequence ID" value="NZ_BSPG01000001.1"/>
</dbReference>
<reference evidence="5" key="1">
    <citation type="journal article" date="2014" name="Int. J. Syst. Evol. Microbiol.">
        <title>Complete genome of a new Firmicutes species belonging to the dominant human colonic microbiota ('Ruminococcus bicirculans') reveals two chromosomes and a selective capacity to utilize plant glucans.</title>
        <authorList>
            <consortium name="NISC Comparative Sequencing Program"/>
            <person name="Wegmann U."/>
            <person name="Louis P."/>
            <person name="Goesmann A."/>
            <person name="Henrissat B."/>
            <person name="Duncan S.H."/>
            <person name="Flint H.J."/>
        </authorList>
    </citation>
    <scope>NUCLEOTIDE SEQUENCE</scope>
    <source>
        <strain evidence="5">NBRC 107710</strain>
    </source>
</reference>
<dbReference type="EMBL" id="JACIDN010000003">
    <property type="protein sequence ID" value="MBB3902198.1"/>
    <property type="molecule type" value="Genomic_DNA"/>
</dbReference>
<dbReference type="SUPFAM" id="SSF53335">
    <property type="entry name" value="S-adenosyl-L-methionine-dependent methyltransferases"/>
    <property type="match status" value="1"/>
</dbReference>
<evidence type="ECO:0000313" key="5">
    <source>
        <dbReference type="EMBL" id="GLS42043.1"/>
    </source>
</evidence>
<comment type="caution">
    <text evidence="6">The sequence shown here is derived from an EMBL/GenBank/DDBJ whole genome shotgun (WGS) entry which is preliminary data.</text>
</comment>
<dbReference type="InterPro" id="IPR041698">
    <property type="entry name" value="Methyltransf_25"/>
</dbReference>
<evidence type="ECO:0000256" key="3">
    <source>
        <dbReference type="ARBA" id="ARBA00022691"/>
    </source>
</evidence>
<protein>
    <submittedName>
        <fullName evidence="5 6">Methyltransferase</fullName>
    </submittedName>
</protein>
<reference evidence="5" key="4">
    <citation type="submission" date="2023-01" db="EMBL/GenBank/DDBJ databases">
        <title>Draft genome sequence of Methylobacterium brachythecii strain NBRC 107710.</title>
        <authorList>
            <person name="Sun Q."/>
            <person name="Mori K."/>
        </authorList>
    </citation>
    <scope>NUCLEOTIDE SEQUENCE</scope>
    <source>
        <strain evidence="5">NBRC 107710</strain>
    </source>
</reference>
<evidence type="ECO:0000256" key="1">
    <source>
        <dbReference type="ARBA" id="ARBA00022603"/>
    </source>
</evidence>
<sequence length="291" mass="31492">MTEQNRDQIEYWNGEVGQRWAARHAALDAVFKPLTDALFKRAALNPGERVLDIGCGAGKTALRAARTVTESGRVLAADLSAPLLAVARQRAAREPASTAPIEWIEADAQSHDFGQGAFHHALSRFGVMFFDDTEAAFDNIGRALGSGGRLTFLCWRALEENAWVRVPREVVLPLVPGCEPMAPDAPGPFRFADPRAVLPILDAAGYRDISCDPIDRTLTIGHSVDGSAKEAVDAATDIVVDLGPVARLLRDRDADLRESARATVAETLEHHVRDGAVRLGAACWLISATRR</sequence>
<gene>
    <name evidence="5" type="ORF">GCM10007884_00280</name>
    <name evidence="6" type="ORF">GGR33_001693</name>
</gene>
<reference evidence="8" key="2">
    <citation type="journal article" date="2019" name="Int. J. Syst. Evol. Microbiol.">
        <title>The Global Catalogue of Microorganisms (GCM) 10K type strain sequencing project: providing services to taxonomists for standard genome sequencing and annotation.</title>
        <authorList>
            <consortium name="The Broad Institute Genomics Platform"/>
            <consortium name="The Broad Institute Genome Sequencing Center for Infectious Disease"/>
            <person name="Wu L."/>
            <person name="Ma J."/>
        </authorList>
    </citation>
    <scope>NUCLEOTIDE SEQUENCE [LARGE SCALE GENOMIC DNA]</scope>
    <source>
        <strain evidence="8">NBRC 107710</strain>
    </source>
</reference>
<reference evidence="6 7" key="3">
    <citation type="submission" date="2020-08" db="EMBL/GenBank/DDBJ databases">
        <title>Genomic Encyclopedia of Type Strains, Phase IV (KMG-IV): sequencing the most valuable type-strain genomes for metagenomic binning, comparative biology and taxonomic classification.</title>
        <authorList>
            <person name="Goeker M."/>
        </authorList>
    </citation>
    <scope>NUCLEOTIDE SEQUENCE [LARGE SCALE GENOMIC DNA]</scope>
    <source>
        <strain evidence="6 7">DSM 24105</strain>
    </source>
</reference>
<dbReference type="PANTHER" id="PTHR43464">
    <property type="entry name" value="METHYLTRANSFERASE"/>
    <property type="match status" value="1"/>
</dbReference>
<dbReference type="Proteomes" id="UP000517759">
    <property type="component" value="Unassembled WGS sequence"/>
</dbReference>
<dbReference type="GO" id="GO:0032259">
    <property type="term" value="P:methylation"/>
    <property type="evidence" value="ECO:0007669"/>
    <property type="project" value="UniProtKB-KW"/>
</dbReference>
<keyword evidence="3" id="KW-0949">S-adenosyl-L-methionine</keyword>
<evidence type="ECO:0000256" key="2">
    <source>
        <dbReference type="ARBA" id="ARBA00022679"/>
    </source>
</evidence>
<evidence type="ECO:0000313" key="6">
    <source>
        <dbReference type="EMBL" id="MBB3902198.1"/>
    </source>
</evidence>
<dbReference type="EMBL" id="BSPG01000001">
    <property type="protein sequence ID" value="GLS42043.1"/>
    <property type="molecule type" value="Genomic_DNA"/>
</dbReference>